<dbReference type="PANTHER" id="PTHR43364:SF4">
    <property type="entry name" value="NAD(P)-LINKED OXIDOREDUCTASE SUPERFAMILY PROTEIN"/>
    <property type="match status" value="1"/>
</dbReference>
<dbReference type="AlphaFoldDB" id="A0A1H7QTY9"/>
<keyword evidence="4" id="KW-1185">Reference proteome</keyword>
<evidence type="ECO:0000259" key="2">
    <source>
        <dbReference type="Pfam" id="PF00248"/>
    </source>
</evidence>
<dbReference type="OrthoDB" id="9773828at2"/>
<dbReference type="PANTHER" id="PTHR43364">
    <property type="entry name" value="NADH-SPECIFIC METHYLGLYOXAL REDUCTASE-RELATED"/>
    <property type="match status" value="1"/>
</dbReference>
<dbReference type="InterPro" id="IPR020471">
    <property type="entry name" value="AKR"/>
</dbReference>
<feature type="domain" description="NADP-dependent oxidoreductase" evidence="2">
    <location>
        <begin position="16"/>
        <end position="320"/>
    </location>
</feature>
<dbReference type="Gene3D" id="3.20.20.100">
    <property type="entry name" value="NADP-dependent oxidoreductase domain"/>
    <property type="match status" value="1"/>
</dbReference>
<dbReference type="STRING" id="332977.SAMN05421740_106108"/>
<protein>
    <submittedName>
        <fullName evidence="3">Predicted oxidoreductase</fullName>
    </submittedName>
</protein>
<sequence length="332" mass="36579">MLYRKLAGTELDLSVITFGAWAAGGWMWGGSERKDAVEAIKASYDLGVNTIDTAPIYGQGTSEEIVGEAIKDMARDKVYILTKYGMRWDLAKGDFGFHSKDNSGKAIDIYKYAGKESIIKECEDSLRRLGTDYIDLYQIHWPDRTTTIQESMEAVAQLIQQGKVRYAGVCNYSADQLAEATNYVDVVSNQVPYSMVKRGIETEVVPYCLAHGKSILAYSPMERGLLTGKLKADHAFGEGDHRAGLYFFTNENIQRTNAFLDRIKPIADSKGISLGQLVLLWTLAQPGITIALVGARNTEQAIQNAKTTAANLSAEEEAIISAELQQLELVKA</sequence>
<evidence type="ECO:0000256" key="1">
    <source>
        <dbReference type="ARBA" id="ARBA00023002"/>
    </source>
</evidence>
<organism evidence="3 4">
    <name type="scientific">Parapedobacter koreensis</name>
    <dbReference type="NCBI Taxonomy" id="332977"/>
    <lineage>
        <taxon>Bacteria</taxon>
        <taxon>Pseudomonadati</taxon>
        <taxon>Bacteroidota</taxon>
        <taxon>Sphingobacteriia</taxon>
        <taxon>Sphingobacteriales</taxon>
        <taxon>Sphingobacteriaceae</taxon>
        <taxon>Parapedobacter</taxon>
    </lineage>
</organism>
<dbReference type="Pfam" id="PF00248">
    <property type="entry name" value="Aldo_ket_red"/>
    <property type="match status" value="1"/>
</dbReference>
<evidence type="ECO:0000313" key="4">
    <source>
        <dbReference type="Proteomes" id="UP000198916"/>
    </source>
</evidence>
<name>A0A1H7QTY9_9SPHI</name>
<accession>A0A1H7QTY9</accession>
<dbReference type="GO" id="GO:0005829">
    <property type="term" value="C:cytosol"/>
    <property type="evidence" value="ECO:0007669"/>
    <property type="project" value="TreeGrafter"/>
</dbReference>
<dbReference type="InterPro" id="IPR023210">
    <property type="entry name" value="NADP_OxRdtase_dom"/>
</dbReference>
<reference evidence="4" key="1">
    <citation type="submission" date="2016-10" db="EMBL/GenBank/DDBJ databases">
        <authorList>
            <person name="Varghese N."/>
            <person name="Submissions S."/>
        </authorList>
    </citation>
    <scope>NUCLEOTIDE SEQUENCE [LARGE SCALE GENOMIC DNA]</scope>
    <source>
        <strain evidence="4">Jip14</strain>
    </source>
</reference>
<dbReference type="EMBL" id="FNZR01000006">
    <property type="protein sequence ID" value="SEL51426.1"/>
    <property type="molecule type" value="Genomic_DNA"/>
</dbReference>
<dbReference type="InterPro" id="IPR050523">
    <property type="entry name" value="AKR_Detox_Biosynth"/>
</dbReference>
<evidence type="ECO:0000313" key="3">
    <source>
        <dbReference type="EMBL" id="SEL51426.1"/>
    </source>
</evidence>
<dbReference type="InterPro" id="IPR036812">
    <property type="entry name" value="NAD(P)_OxRdtase_dom_sf"/>
</dbReference>
<dbReference type="SUPFAM" id="SSF51430">
    <property type="entry name" value="NAD(P)-linked oxidoreductase"/>
    <property type="match status" value="1"/>
</dbReference>
<dbReference type="Proteomes" id="UP000198916">
    <property type="component" value="Unassembled WGS sequence"/>
</dbReference>
<gene>
    <name evidence="3" type="ORF">SAMN05421740_106108</name>
</gene>
<dbReference type="PRINTS" id="PR00069">
    <property type="entry name" value="ALDKETRDTASE"/>
</dbReference>
<dbReference type="RefSeq" id="WP_090606657.1">
    <property type="nucleotide sequence ID" value="NZ_FNZR01000006.1"/>
</dbReference>
<proteinExistence type="predicted"/>
<dbReference type="GO" id="GO:0016491">
    <property type="term" value="F:oxidoreductase activity"/>
    <property type="evidence" value="ECO:0007669"/>
    <property type="project" value="UniProtKB-KW"/>
</dbReference>
<keyword evidence="1" id="KW-0560">Oxidoreductase</keyword>